<dbReference type="GO" id="GO:0016301">
    <property type="term" value="F:kinase activity"/>
    <property type="evidence" value="ECO:0007669"/>
    <property type="project" value="UniProtKB-KW"/>
</dbReference>
<evidence type="ECO:0000313" key="3">
    <source>
        <dbReference type="Proteomes" id="UP000266272"/>
    </source>
</evidence>
<name>A0A395NC87_TRIAR</name>
<dbReference type="InterPro" id="IPR011009">
    <property type="entry name" value="Kinase-like_dom_sf"/>
</dbReference>
<accession>A0A395NC87</accession>
<evidence type="ECO:0000256" key="1">
    <source>
        <dbReference type="SAM" id="MobiDB-lite"/>
    </source>
</evidence>
<gene>
    <name evidence="2" type="ORF">TARUN_8826</name>
</gene>
<protein>
    <submittedName>
        <fullName evidence="2">Serine threonine-kinase</fullName>
    </submittedName>
</protein>
<reference evidence="2 3" key="1">
    <citation type="journal article" date="2018" name="PLoS Pathog.">
        <title>Evolution of structural diversity of trichothecenes, a family of toxins produced by plant pathogenic and entomopathogenic fungi.</title>
        <authorList>
            <person name="Proctor R.H."/>
            <person name="McCormick S.P."/>
            <person name="Kim H.S."/>
            <person name="Cardoza R.E."/>
            <person name="Stanley A.M."/>
            <person name="Lindo L."/>
            <person name="Kelly A."/>
            <person name="Brown D.W."/>
            <person name="Lee T."/>
            <person name="Vaughan M.M."/>
            <person name="Alexander N.J."/>
            <person name="Busman M."/>
            <person name="Gutierrez S."/>
        </authorList>
    </citation>
    <scope>NUCLEOTIDE SEQUENCE [LARGE SCALE GENOMIC DNA]</scope>
    <source>
        <strain evidence="2 3">IBT 40837</strain>
    </source>
</reference>
<organism evidence="2 3">
    <name type="scientific">Trichoderma arundinaceum</name>
    <dbReference type="NCBI Taxonomy" id="490622"/>
    <lineage>
        <taxon>Eukaryota</taxon>
        <taxon>Fungi</taxon>
        <taxon>Dikarya</taxon>
        <taxon>Ascomycota</taxon>
        <taxon>Pezizomycotina</taxon>
        <taxon>Sordariomycetes</taxon>
        <taxon>Hypocreomycetidae</taxon>
        <taxon>Hypocreales</taxon>
        <taxon>Hypocreaceae</taxon>
        <taxon>Trichoderma</taxon>
    </lineage>
</organism>
<dbReference type="EMBL" id="PXOA01000652">
    <property type="protein sequence ID" value="RFU73417.1"/>
    <property type="molecule type" value="Genomic_DNA"/>
</dbReference>
<dbReference type="OrthoDB" id="346907at2759"/>
<sequence length="93" mass="10168">MASQQDTSSLGSRRRSGGRNVGQFAIDKEIGKGSFAQVYMGWHKVRYSFIMFHQSVCFLNENNIPFFAAMPSAALRLAGVESLPLPGSPTSLL</sequence>
<keyword evidence="2" id="KW-0418">Kinase</keyword>
<feature type="region of interest" description="Disordered" evidence="1">
    <location>
        <begin position="1"/>
        <end position="20"/>
    </location>
</feature>
<evidence type="ECO:0000313" key="2">
    <source>
        <dbReference type="EMBL" id="RFU73417.1"/>
    </source>
</evidence>
<keyword evidence="2" id="KW-0808">Transferase</keyword>
<dbReference type="SUPFAM" id="SSF56112">
    <property type="entry name" value="Protein kinase-like (PK-like)"/>
    <property type="match status" value="1"/>
</dbReference>
<comment type="caution">
    <text evidence="2">The sequence shown here is derived from an EMBL/GenBank/DDBJ whole genome shotgun (WGS) entry which is preliminary data.</text>
</comment>
<dbReference type="AlphaFoldDB" id="A0A395NC87"/>
<proteinExistence type="predicted"/>
<dbReference type="Proteomes" id="UP000266272">
    <property type="component" value="Unassembled WGS sequence"/>
</dbReference>
<dbReference type="STRING" id="490622.A0A395NC87"/>
<keyword evidence="3" id="KW-1185">Reference proteome</keyword>